<organism evidence="2">
    <name type="scientific">Solanum chacoense</name>
    <name type="common">Chaco potato</name>
    <dbReference type="NCBI Taxonomy" id="4108"/>
    <lineage>
        <taxon>Eukaryota</taxon>
        <taxon>Viridiplantae</taxon>
        <taxon>Streptophyta</taxon>
        <taxon>Embryophyta</taxon>
        <taxon>Tracheophyta</taxon>
        <taxon>Spermatophyta</taxon>
        <taxon>Magnoliopsida</taxon>
        <taxon>eudicotyledons</taxon>
        <taxon>Gunneridae</taxon>
        <taxon>Pentapetalae</taxon>
        <taxon>asterids</taxon>
        <taxon>lamiids</taxon>
        <taxon>Solanales</taxon>
        <taxon>Solanaceae</taxon>
        <taxon>Solanoideae</taxon>
        <taxon>Solaneae</taxon>
        <taxon>Solanum</taxon>
    </lineage>
</organism>
<dbReference type="EMBL" id="GEDG01004124">
    <property type="protein sequence ID" value="JAP34295.1"/>
    <property type="molecule type" value="Transcribed_RNA"/>
</dbReference>
<evidence type="ECO:0000313" key="2">
    <source>
        <dbReference type="EMBL" id="JAP34295.1"/>
    </source>
</evidence>
<protein>
    <submittedName>
        <fullName evidence="2">Putative ovule protein</fullName>
    </submittedName>
</protein>
<sequence length="63" mass="7085">MESCSGRSKQNRCSNSKVAGRRCIVRVRVAGVSIGKGWWGGGLPRVSRRRKKKKKRKEKSLLS</sequence>
<feature type="compositionally biased region" description="Basic residues" evidence="1">
    <location>
        <begin position="46"/>
        <end position="63"/>
    </location>
</feature>
<evidence type="ECO:0000256" key="1">
    <source>
        <dbReference type="SAM" id="MobiDB-lite"/>
    </source>
</evidence>
<reference evidence="2" key="1">
    <citation type="submission" date="2015-12" db="EMBL/GenBank/DDBJ databases">
        <title>Gene expression during late stages of embryo sac development: a critical building block for successful pollen-pistil interactions.</title>
        <authorList>
            <person name="Liu Y."/>
            <person name="Joly V."/>
            <person name="Sabar M."/>
            <person name="Matton D.P."/>
        </authorList>
    </citation>
    <scope>NUCLEOTIDE SEQUENCE</scope>
</reference>
<dbReference type="AlphaFoldDB" id="A0A0V0IPM8"/>
<accession>A0A0V0IPM8</accession>
<feature type="region of interest" description="Disordered" evidence="1">
    <location>
        <begin position="36"/>
        <end position="63"/>
    </location>
</feature>
<proteinExistence type="predicted"/>
<name>A0A0V0IPM8_SOLCH</name>